<evidence type="ECO:0000313" key="15">
    <source>
        <dbReference type="EMBL" id="MBA2226078.1"/>
    </source>
</evidence>
<dbReference type="Pfam" id="PF03824">
    <property type="entry name" value="NicO"/>
    <property type="match status" value="1"/>
</dbReference>
<keyword evidence="8 14" id="KW-1133">Transmembrane helix</keyword>
<keyword evidence="10" id="KW-0921">Nickel transport</keyword>
<gene>
    <name evidence="15" type="ORF">H0921_07870</name>
</gene>
<proteinExistence type="predicted"/>
<feature type="region of interest" description="Disordered" evidence="13">
    <location>
        <begin position="191"/>
        <end position="220"/>
    </location>
</feature>
<feature type="transmembrane region" description="Helical" evidence="14">
    <location>
        <begin position="518"/>
        <end position="544"/>
    </location>
</feature>
<evidence type="ECO:0000256" key="7">
    <source>
        <dbReference type="ARBA" id="ARBA00022692"/>
    </source>
</evidence>
<evidence type="ECO:0000256" key="8">
    <source>
        <dbReference type="ARBA" id="ARBA00022989"/>
    </source>
</evidence>
<keyword evidence="6" id="KW-0533">Nickel</keyword>
<protein>
    <recommendedName>
        <fullName evidence="17">Nickel/cobalt efflux system</fullName>
    </recommendedName>
</protein>
<dbReference type="GO" id="GO:0032025">
    <property type="term" value="P:response to cobalt ion"/>
    <property type="evidence" value="ECO:0007669"/>
    <property type="project" value="TreeGrafter"/>
</dbReference>
<feature type="transmembrane region" description="Helical" evidence="14">
    <location>
        <begin position="283"/>
        <end position="310"/>
    </location>
</feature>
<dbReference type="EMBL" id="JACEFB010000004">
    <property type="protein sequence ID" value="MBA2226078.1"/>
    <property type="molecule type" value="Genomic_DNA"/>
</dbReference>
<keyword evidence="3" id="KW-0171">Cobalt transport</keyword>
<dbReference type="PANTHER" id="PTHR40659:SF1">
    <property type="entry name" value="NICKEL_COBALT EFFLUX SYSTEM RCNA"/>
    <property type="match status" value="1"/>
</dbReference>
<keyword evidence="16" id="KW-1185">Reference proteome</keyword>
<dbReference type="GO" id="GO:0005886">
    <property type="term" value="C:plasma membrane"/>
    <property type="evidence" value="ECO:0007669"/>
    <property type="project" value="UniProtKB-SubCell"/>
</dbReference>
<keyword evidence="4" id="KW-0813">Transport</keyword>
<keyword evidence="5" id="KW-1003">Cell membrane</keyword>
<accession>A0A7V8VDI5</accession>
<keyword evidence="12" id="KW-0170">Cobalt</keyword>
<evidence type="ECO:0000256" key="1">
    <source>
        <dbReference type="ARBA" id="ARBA00002510"/>
    </source>
</evidence>
<dbReference type="InterPro" id="IPR011541">
    <property type="entry name" value="Ni/Co_transpt_high_affinity"/>
</dbReference>
<feature type="transmembrane region" description="Helical" evidence="14">
    <location>
        <begin position="556"/>
        <end position="575"/>
    </location>
</feature>
<name>A0A7V8VDI5_9BACT</name>
<dbReference type="RefSeq" id="WP_194537508.1">
    <property type="nucleotide sequence ID" value="NZ_JACEFB010000004.1"/>
</dbReference>
<dbReference type="GO" id="GO:0006824">
    <property type="term" value="P:cobalt ion transport"/>
    <property type="evidence" value="ECO:0007669"/>
    <property type="project" value="UniProtKB-KW"/>
</dbReference>
<dbReference type="PANTHER" id="PTHR40659">
    <property type="entry name" value="NICKEL/COBALT EFFLUX SYSTEM RCNA"/>
    <property type="match status" value="1"/>
</dbReference>
<feature type="compositionally biased region" description="Basic residues" evidence="13">
    <location>
        <begin position="354"/>
        <end position="377"/>
    </location>
</feature>
<keyword evidence="9" id="KW-0406">Ion transport</keyword>
<sequence>MGSVPPVSAHPLAEVRFDRTIAVRLSAAGVDVTYTLDVSVLGMHLDAARRLAPEEIARMERTWRGYATAYARKAVEEVQGRLQVRVDGQPLALELIHWDVTLSDHPTCRYLLRGRWPNGGRQRLVEIEDRTFEEYPGLVHLTVAARGTEGEVEIVDLEEPPLRLRSRPIEQLSAEEALQARRARAEVLLPAERPAPPSAGPSSAVPELGPSELSTEPLPEGPSSSLWADLHERGLLALFDSHLGWGILLLAAFLFGAAHAFTPGHGKTLVAAYLIGERGTVRHACLLALATTIAHTGSVFLVAIVLWLIYGTQIPALAHGLLQLAAGLLVVGVGLWLLSRRLAGQADHFHLFGGHHHHHHHHHHQGHHHHDHHHHSHSLSSPLSPPPAHAQSASQVHERVHASGRDQSPSEAPEDSPAQGHPSTPARDEPHSTGPSSPPSGSSPLPGSSPFSDAPAFASPEGSRRPQAGPPSSTAKKDEGTIGWLRVVLMGLGGGLVPCWDAVLLLVAASALGRLDAAIPLLLAFSLGLGAVLVGLGVAVVYALRAGQHRFSESRWFRMLPTFSAALLVGLGLWLCQNALGLLGGRVG</sequence>
<comment type="function">
    <text evidence="1">Efflux system for nickel and cobalt.</text>
</comment>
<evidence type="ECO:0000313" key="16">
    <source>
        <dbReference type="Proteomes" id="UP000542342"/>
    </source>
</evidence>
<evidence type="ECO:0000256" key="3">
    <source>
        <dbReference type="ARBA" id="ARBA00022426"/>
    </source>
</evidence>
<keyword evidence="11 14" id="KW-0472">Membrane</keyword>
<feature type="compositionally biased region" description="Low complexity" evidence="13">
    <location>
        <begin position="432"/>
        <end position="460"/>
    </location>
</feature>
<evidence type="ECO:0000256" key="4">
    <source>
        <dbReference type="ARBA" id="ARBA00022448"/>
    </source>
</evidence>
<dbReference type="GO" id="GO:0046583">
    <property type="term" value="F:monoatomic cation efflux transmembrane transporter activity"/>
    <property type="evidence" value="ECO:0007669"/>
    <property type="project" value="TreeGrafter"/>
</dbReference>
<comment type="caution">
    <text evidence="15">The sequence shown here is derived from an EMBL/GenBank/DDBJ whole genome shotgun (WGS) entry which is preliminary data.</text>
</comment>
<evidence type="ECO:0000256" key="6">
    <source>
        <dbReference type="ARBA" id="ARBA00022596"/>
    </source>
</evidence>
<evidence type="ECO:0000256" key="2">
    <source>
        <dbReference type="ARBA" id="ARBA00004651"/>
    </source>
</evidence>
<feature type="region of interest" description="Disordered" evidence="13">
    <location>
        <begin position="354"/>
        <end position="478"/>
    </location>
</feature>
<organism evidence="15 16">
    <name type="scientific">Thermogemmata fonticola</name>
    <dbReference type="NCBI Taxonomy" id="2755323"/>
    <lineage>
        <taxon>Bacteria</taxon>
        <taxon>Pseudomonadati</taxon>
        <taxon>Planctomycetota</taxon>
        <taxon>Planctomycetia</taxon>
        <taxon>Gemmatales</taxon>
        <taxon>Gemmataceae</taxon>
        <taxon>Thermogemmata</taxon>
    </lineage>
</organism>
<reference evidence="15 16" key="1">
    <citation type="submission" date="2020-07" db="EMBL/GenBank/DDBJ databases">
        <title>Thermogemmata thermophila gen. nov., sp. nov., a novel moderate thermophilic planctomycete from a Kamchatka hot spring.</title>
        <authorList>
            <person name="Elcheninov A.G."/>
            <person name="Podosokorskaya O.A."/>
            <person name="Kovaleva O.L."/>
            <person name="Novikov A."/>
            <person name="Bonch-Osmolovskaya E.A."/>
            <person name="Toshchakov S.V."/>
            <person name="Kublanov I.V."/>
        </authorList>
    </citation>
    <scope>NUCLEOTIDE SEQUENCE [LARGE SCALE GENOMIC DNA]</scope>
    <source>
        <strain evidence="15 16">2918</strain>
    </source>
</reference>
<comment type="subcellular location">
    <subcellularLocation>
        <location evidence="2">Cell membrane</location>
        <topology evidence="2">Multi-pass membrane protein</topology>
    </subcellularLocation>
</comment>
<dbReference type="GO" id="GO:0010045">
    <property type="term" value="P:response to nickel cation"/>
    <property type="evidence" value="ECO:0007669"/>
    <property type="project" value="TreeGrafter"/>
</dbReference>
<evidence type="ECO:0008006" key="17">
    <source>
        <dbReference type="Google" id="ProtNLM"/>
    </source>
</evidence>
<dbReference type="Proteomes" id="UP000542342">
    <property type="component" value="Unassembled WGS sequence"/>
</dbReference>
<evidence type="ECO:0000256" key="9">
    <source>
        <dbReference type="ARBA" id="ARBA00023065"/>
    </source>
</evidence>
<dbReference type="InterPro" id="IPR051224">
    <property type="entry name" value="NiCoT_RcnA"/>
</dbReference>
<evidence type="ECO:0000256" key="10">
    <source>
        <dbReference type="ARBA" id="ARBA00023112"/>
    </source>
</evidence>
<feature type="transmembrane region" description="Helical" evidence="14">
    <location>
        <begin position="316"/>
        <end position="338"/>
    </location>
</feature>
<evidence type="ECO:0000256" key="5">
    <source>
        <dbReference type="ARBA" id="ARBA00022475"/>
    </source>
</evidence>
<feature type="transmembrane region" description="Helical" evidence="14">
    <location>
        <begin position="243"/>
        <end position="262"/>
    </location>
</feature>
<keyword evidence="7 14" id="KW-0812">Transmembrane</keyword>
<dbReference type="GO" id="GO:0015099">
    <property type="term" value="F:nickel cation transmembrane transporter activity"/>
    <property type="evidence" value="ECO:0007669"/>
    <property type="project" value="InterPro"/>
</dbReference>
<evidence type="ECO:0000256" key="12">
    <source>
        <dbReference type="ARBA" id="ARBA00023285"/>
    </source>
</evidence>
<evidence type="ECO:0000256" key="14">
    <source>
        <dbReference type="SAM" id="Phobius"/>
    </source>
</evidence>
<evidence type="ECO:0000256" key="11">
    <source>
        <dbReference type="ARBA" id="ARBA00023136"/>
    </source>
</evidence>
<feature type="transmembrane region" description="Helical" evidence="14">
    <location>
        <begin position="487"/>
        <end position="512"/>
    </location>
</feature>
<dbReference type="AlphaFoldDB" id="A0A7V8VDI5"/>
<evidence type="ECO:0000256" key="13">
    <source>
        <dbReference type="SAM" id="MobiDB-lite"/>
    </source>
</evidence>